<name>A0ABW5ZQM6_9FLAO</name>
<gene>
    <name evidence="1" type="ORF">ACFS29_06245</name>
</gene>
<protein>
    <submittedName>
        <fullName evidence="1">Uncharacterized protein</fullName>
    </submittedName>
</protein>
<dbReference type="EMBL" id="JBHUOS010000002">
    <property type="protein sequence ID" value="MFD2915232.1"/>
    <property type="molecule type" value="Genomic_DNA"/>
</dbReference>
<dbReference type="RefSeq" id="WP_194508710.1">
    <property type="nucleotide sequence ID" value="NZ_JADILU010000005.1"/>
</dbReference>
<reference evidence="2" key="1">
    <citation type="journal article" date="2019" name="Int. J. Syst. Evol. Microbiol.">
        <title>The Global Catalogue of Microorganisms (GCM) 10K type strain sequencing project: providing services to taxonomists for standard genome sequencing and annotation.</title>
        <authorList>
            <consortium name="The Broad Institute Genomics Platform"/>
            <consortium name="The Broad Institute Genome Sequencing Center for Infectious Disease"/>
            <person name="Wu L."/>
            <person name="Ma J."/>
        </authorList>
    </citation>
    <scope>NUCLEOTIDE SEQUENCE [LARGE SCALE GENOMIC DNA]</scope>
    <source>
        <strain evidence="2">KCTC 32514</strain>
    </source>
</reference>
<keyword evidence="2" id="KW-1185">Reference proteome</keyword>
<dbReference type="Proteomes" id="UP001597548">
    <property type="component" value="Unassembled WGS sequence"/>
</dbReference>
<accession>A0ABW5ZQM6</accession>
<evidence type="ECO:0000313" key="1">
    <source>
        <dbReference type="EMBL" id="MFD2915232.1"/>
    </source>
</evidence>
<comment type="caution">
    <text evidence="1">The sequence shown here is derived from an EMBL/GenBank/DDBJ whole genome shotgun (WGS) entry which is preliminary data.</text>
</comment>
<sequence length="168" mass="19848">MTIQEKVAKIAYQAFRNIDFVNKLKTGSLKYKFPLDDVMKKMDKKENLKVLKKLGYDFKIFTPGQHYKYEEVFGNIKLILSCKISGGIINDYIYIYINGEKIDVNLLQSNLAFIYRYLINDLNAEISAFKFRDYIDFKNAMRDITNIYEAFKIEFLRLMKEQNILSVS</sequence>
<evidence type="ECO:0000313" key="2">
    <source>
        <dbReference type="Proteomes" id="UP001597548"/>
    </source>
</evidence>
<proteinExistence type="predicted"/>
<organism evidence="1 2">
    <name type="scientific">Psychroserpens luteus</name>
    <dbReference type="NCBI Taxonomy" id="1434066"/>
    <lineage>
        <taxon>Bacteria</taxon>
        <taxon>Pseudomonadati</taxon>
        <taxon>Bacteroidota</taxon>
        <taxon>Flavobacteriia</taxon>
        <taxon>Flavobacteriales</taxon>
        <taxon>Flavobacteriaceae</taxon>
        <taxon>Psychroserpens</taxon>
    </lineage>
</organism>